<reference evidence="1 2" key="1">
    <citation type="submission" date="2013-04" db="EMBL/GenBank/DDBJ databases">
        <title>Hyphomonas sp. T24B3 Genome Sequencing.</title>
        <authorList>
            <person name="Lai Q."/>
            <person name="Shao Z."/>
        </authorList>
    </citation>
    <scope>NUCLEOTIDE SEQUENCE [LARGE SCALE GENOMIC DNA]</scope>
    <source>
        <strain evidence="1 2">T24B3</strain>
    </source>
</reference>
<protein>
    <submittedName>
        <fullName evidence="1">Uncharacterized protein</fullName>
    </submittedName>
</protein>
<evidence type="ECO:0000313" key="1">
    <source>
        <dbReference type="EMBL" id="RAN33154.1"/>
    </source>
</evidence>
<proteinExistence type="predicted"/>
<sequence length="157" mass="17233">MNNSKSNLRVTESVVPVETLEVYLHSQDAWTATVPKAVFDVYETEPGQEGEGTRSRVEGKIYATIGVLPFEFVVESRKDGERLEFSGRGTVAKVAPVSLEGAAEKGLAGKTVISMSPVLDGLPGILRRMLEKVEQKLVTTIRDRIEAYYASQNSDEL</sequence>
<dbReference type="AlphaFoldDB" id="A0A062U1J4"/>
<evidence type="ECO:0000313" key="2">
    <source>
        <dbReference type="Proteomes" id="UP000249123"/>
    </source>
</evidence>
<dbReference type="Proteomes" id="UP000249123">
    <property type="component" value="Unassembled WGS sequence"/>
</dbReference>
<dbReference type="RefSeq" id="WP_034827511.1">
    <property type="nucleotide sequence ID" value="NZ_AWFA01000034.1"/>
</dbReference>
<gene>
    <name evidence="1" type="ORF">HY3_02070</name>
</gene>
<organism evidence="1 2">
    <name type="scientific">Hyphomonas pacifica</name>
    <dbReference type="NCBI Taxonomy" id="1280941"/>
    <lineage>
        <taxon>Bacteria</taxon>
        <taxon>Pseudomonadati</taxon>
        <taxon>Pseudomonadota</taxon>
        <taxon>Alphaproteobacteria</taxon>
        <taxon>Hyphomonadales</taxon>
        <taxon>Hyphomonadaceae</taxon>
        <taxon>Hyphomonas</taxon>
    </lineage>
</organism>
<keyword evidence="2" id="KW-1185">Reference proteome</keyword>
<dbReference type="EMBL" id="AWFB01000023">
    <property type="protein sequence ID" value="RAN33154.1"/>
    <property type="molecule type" value="Genomic_DNA"/>
</dbReference>
<comment type="caution">
    <text evidence="1">The sequence shown here is derived from an EMBL/GenBank/DDBJ whole genome shotgun (WGS) entry which is preliminary data.</text>
</comment>
<name>A0A062U1J4_9PROT</name>
<accession>A0A062U1J4</accession>
<dbReference type="STRING" id="1280941.HY2_02905"/>